<proteinExistence type="predicted"/>
<evidence type="ECO:0000313" key="3">
    <source>
        <dbReference type="Proteomes" id="UP000226152"/>
    </source>
</evidence>
<dbReference type="Proteomes" id="UP000226152">
    <property type="component" value="Segment"/>
</dbReference>
<gene>
    <name evidence="2" type="ORF">SEA_ZENON_9</name>
</gene>
<dbReference type="EMBL" id="KY969628">
    <property type="protein sequence ID" value="ARW57094.1"/>
    <property type="molecule type" value="Genomic_DNA"/>
</dbReference>
<reference evidence="2 3" key="1">
    <citation type="submission" date="2017-04" db="EMBL/GenBank/DDBJ databases">
        <authorList>
            <person name="Beal Z."/>
            <person name="Bishop J."/>
            <person name="Caballero I.A."/>
            <person name="Carroll K."/>
            <person name="Carter B."/>
            <person name="Drexel-Harmon C."/>
            <person name="Henderson C."/>
            <person name="LaPlante K."/>
            <person name="Laytart J."/>
            <person name="Mills M."/>
            <person name="Zegers G."/>
            <person name="Page S.T."/>
            <person name="Bradley K.W."/>
            <person name="Asai D.J."/>
            <person name="Bowman C.A."/>
            <person name="Russell D.A."/>
            <person name="Pope W.H."/>
            <person name="Jacobs-Sera D."/>
            <person name="Hendrix R.W."/>
            <person name="Hatfull G.F."/>
        </authorList>
    </citation>
    <scope>NUCLEOTIDE SEQUENCE [LARGE SCALE GENOMIC DNA]</scope>
</reference>
<protein>
    <submittedName>
        <fullName evidence="2">Uncharacterized protein</fullName>
    </submittedName>
</protein>
<feature type="region of interest" description="Disordered" evidence="1">
    <location>
        <begin position="1"/>
        <end position="39"/>
    </location>
</feature>
<name>A0A1Z1LWQ9_9CAUD</name>
<evidence type="ECO:0000313" key="2">
    <source>
        <dbReference type="EMBL" id="ARW57094.1"/>
    </source>
</evidence>
<evidence type="ECO:0000256" key="1">
    <source>
        <dbReference type="SAM" id="MobiDB-lite"/>
    </source>
</evidence>
<accession>A0A1Z1LWQ9</accession>
<organism evidence="2 3">
    <name type="scientific">Mycobacterium phage Zenon</name>
    <dbReference type="NCBI Taxonomy" id="1983573"/>
    <lineage>
        <taxon>Viruses</taxon>
        <taxon>Duplodnaviria</taxon>
        <taxon>Heunggongvirae</taxon>
        <taxon>Uroviricota</taxon>
        <taxon>Caudoviricetes</taxon>
        <taxon>Papyrusvirus</taxon>
        <taxon>Papyrusvirus send513</taxon>
    </lineage>
</organism>
<feature type="compositionally biased region" description="Low complexity" evidence="1">
    <location>
        <begin position="8"/>
        <end position="17"/>
    </location>
</feature>
<sequence>MPKRRVTTAKQKAAAKANLEKARKRRKKPQGKLESLKGQAERARAKFVATGNHSYLKKAWSLESRRSVKPKKTRRR</sequence>